<dbReference type="EMBL" id="SLWN01000022">
    <property type="protein sequence ID" value="TCO15407.1"/>
    <property type="molecule type" value="Genomic_DNA"/>
</dbReference>
<dbReference type="Proteomes" id="UP000294508">
    <property type="component" value="Unassembled WGS sequence"/>
</dbReference>
<gene>
    <name evidence="1" type="ORF">EV652_12265</name>
</gene>
<dbReference type="AlphaFoldDB" id="A0A4V2RXS7"/>
<comment type="caution">
    <text evidence="1">The sequence shown here is derived from an EMBL/GenBank/DDBJ whole genome shotgun (WGS) entry which is preliminary data.</text>
</comment>
<evidence type="ECO:0000313" key="1">
    <source>
        <dbReference type="EMBL" id="TCO15407.1"/>
    </source>
</evidence>
<protein>
    <recommendedName>
        <fullName evidence="3">AlpA family transcriptional regulator</fullName>
    </recommendedName>
</protein>
<organism evidence="1 2">
    <name type="scientific">Kribbella steppae</name>
    <dbReference type="NCBI Taxonomy" id="2512223"/>
    <lineage>
        <taxon>Bacteria</taxon>
        <taxon>Bacillati</taxon>
        <taxon>Actinomycetota</taxon>
        <taxon>Actinomycetes</taxon>
        <taxon>Propionibacteriales</taxon>
        <taxon>Kribbellaceae</taxon>
        <taxon>Kribbella</taxon>
    </lineage>
</organism>
<accession>A0A4V2RXS7</accession>
<evidence type="ECO:0000313" key="2">
    <source>
        <dbReference type="Proteomes" id="UP000294508"/>
    </source>
</evidence>
<name>A0A4V2RXS7_9ACTN</name>
<evidence type="ECO:0008006" key="3">
    <source>
        <dbReference type="Google" id="ProtNLM"/>
    </source>
</evidence>
<reference evidence="1 2" key="1">
    <citation type="journal article" date="2015" name="Stand. Genomic Sci.">
        <title>Genomic Encyclopedia of Bacterial and Archaeal Type Strains, Phase III: the genomes of soil and plant-associated and newly described type strains.</title>
        <authorList>
            <person name="Whitman W.B."/>
            <person name="Woyke T."/>
            <person name="Klenk H.P."/>
            <person name="Zhou Y."/>
            <person name="Lilburn T.G."/>
            <person name="Beck B.J."/>
            <person name="De Vos P."/>
            <person name="Vandamme P."/>
            <person name="Eisen J.A."/>
            <person name="Garrity G."/>
            <person name="Hugenholtz P."/>
            <person name="Kyrpides N.C."/>
        </authorList>
    </citation>
    <scope>NUCLEOTIDE SEQUENCE [LARGE SCALE GENOMIC DNA]</scope>
    <source>
        <strain evidence="1 2">VKM Ac-2572</strain>
    </source>
</reference>
<keyword evidence="2" id="KW-1185">Reference proteome</keyword>
<proteinExistence type="predicted"/>
<sequence length="214" mass="23626">MLRWMPQEERPAQQGESMPNYEVSVAYVQLDIEDLDRMELIASVAPGAVFVASEGRTKVSDVVSANSAVEAVERLAETIRSVDSTSEPIRVEFSLMAISDIAELLGLNRETVRLWSIGKRGPGNFPAAVDSVGDRVRVWAASDVYQWLTENSVPCPDIRPLSMVEVTDATKALQRLRKRWLDQPALCAVPEWTKARHEEITVPVTHGAQDAAGL</sequence>